<evidence type="ECO:0000259" key="4">
    <source>
        <dbReference type="Pfam" id="PF03763"/>
    </source>
</evidence>
<comment type="similarity">
    <text evidence="1">Belongs to the remorin family.</text>
</comment>
<comment type="caution">
    <text evidence="5">The sequence shown here is derived from an EMBL/GenBank/DDBJ whole genome shotgun (WGS) entry which is preliminary data.</text>
</comment>
<feature type="region of interest" description="Disordered" evidence="3">
    <location>
        <begin position="245"/>
        <end position="276"/>
    </location>
</feature>
<sequence length="464" mass="52618">MDFTNSDYYQPSPLFVPSHAELQEEKAKKTPFAETTIMTNNNSTQRRRSTEVFGTNSISNSNSMSRKMDTPSTPGRPVFNFSSVPRKSVPSKWDDAEKWLFNGSNSCHASPAHNAFAHGLKKDGLTQYFGVMVNRQNYGGSITKGRMSCDAIVEKVSRVVEEKKTVEPLICSEVAFNGVIVPADLPLKDKFTDEIGPFTPNCRYSLPTKEAFLFKSHKVYNEPMKDACTEMIPYQEVKHRDIGTEMTPLGSSTTSRCHTPFKSTSPARHNTPASRSGPLALTGEQIPIDMAQLQECHFAKLQKGSSPFESVTTNWSSREEEEEDISKSLRHFELGRRSVSVSESRARVWEEEEKSKSCLRYRREEAKIQAWINLQTAKAEAQSRKLEVKIQKMRSNLEEKLMKRMSIVERKAEEWREAAQNEHSEQIRKATERARKLVSDQLHQNSHLSPHVVSCGCFPCTSDH</sequence>
<evidence type="ECO:0000256" key="2">
    <source>
        <dbReference type="SAM" id="Coils"/>
    </source>
</evidence>
<feature type="region of interest" description="Disordered" evidence="3">
    <location>
        <begin position="42"/>
        <end position="80"/>
    </location>
</feature>
<dbReference type="PANTHER" id="PTHR31471">
    <property type="entry name" value="OS02G0116800 PROTEIN"/>
    <property type="match status" value="1"/>
</dbReference>
<evidence type="ECO:0000256" key="1">
    <source>
        <dbReference type="ARBA" id="ARBA00005711"/>
    </source>
</evidence>
<dbReference type="CDD" id="cd22249">
    <property type="entry name" value="UDM1_RNF168_RNF169-like"/>
    <property type="match status" value="1"/>
</dbReference>
<feature type="domain" description="Remorin C-terminal" evidence="4">
    <location>
        <begin position="342"/>
        <end position="439"/>
    </location>
</feature>
<dbReference type="EMBL" id="JBDFQZ010000004">
    <property type="protein sequence ID" value="KAK9734380.1"/>
    <property type="molecule type" value="Genomic_DNA"/>
</dbReference>
<name>A0AAW1LKD5_SAPOF</name>
<proteinExistence type="inferred from homology"/>
<feature type="compositionally biased region" description="Polar residues" evidence="3">
    <location>
        <begin position="249"/>
        <end position="274"/>
    </location>
</feature>
<evidence type="ECO:0000256" key="3">
    <source>
        <dbReference type="SAM" id="MobiDB-lite"/>
    </source>
</evidence>
<keyword evidence="2" id="KW-0175">Coiled coil</keyword>
<keyword evidence="6" id="KW-1185">Reference proteome</keyword>
<dbReference type="Pfam" id="PF03763">
    <property type="entry name" value="Remorin_C"/>
    <property type="match status" value="1"/>
</dbReference>
<dbReference type="InterPro" id="IPR005516">
    <property type="entry name" value="Remorin_C"/>
</dbReference>
<gene>
    <name evidence="5" type="ORF">RND81_04G136100</name>
</gene>
<feature type="compositionally biased region" description="Polar residues" evidence="3">
    <location>
        <begin position="52"/>
        <end position="73"/>
    </location>
</feature>
<feature type="coiled-coil region" evidence="2">
    <location>
        <begin position="376"/>
        <end position="418"/>
    </location>
</feature>
<evidence type="ECO:0000313" key="6">
    <source>
        <dbReference type="Proteomes" id="UP001443914"/>
    </source>
</evidence>
<organism evidence="5 6">
    <name type="scientific">Saponaria officinalis</name>
    <name type="common">Common soapwort</name>
    <name type="synonym">Lychnis saponaria</name>
    <dbReference type="NCBI Taxonomy" id="3572"/>
    <lineage>
        <taxon>Eukaryota</taxon>
        <taxon>Viridiplantae</taxon>
        <taxon>Streptophyta</taxon>
        <taxon>Embryophyta</taxon>
        <taxon>Tracheophyta</taxon>
        <taxon>Spermatophyta</taxon>
        <taxon>Magnoliopsida</taxon>
        <taxon>eudicotyledons</taxon>
        <taxon>Gunneridae</taxon>
        <taxon>Pentapetalae</taxon>
        <taxon>Caryophyllales</taxon>
        <taxon>Caryophyllaceae</taxon>
        <taxon>Caryophylleae</taxon>
        <taxon>Saponaria</taxon>
    </lineage>
</organism>
<protein>
    <recommendedName>
        <fullName evidence="4">Remorin C-terminal domain-containing protein</fullName>
    </recommendedName>
</protein>
<reference evidence="5" key="1">
    <citation type="submission" date="2024-03" db="EMBL/GenBank/DDBJ databases">
        <title>WGS assembly of Saponaria officinalis var. Norfolk2.</title>
        <authorList>
            <person name="Jenkins J."/>
            <person name="Shu S."/>
            <person name="Grimwood J."/>
            <person name="Barry K."/>
            <person name="Goodstein D."/>
            <person name="Schmutz J."/>
            <person name="Leebens-Mack J."/>
            <person name="Osbourn A."/>
        </authorList>
    </citation>
    <scope>NUCLEOTIDE SEQUENCE [LARGE SCALE GENOMIC DNA]</scope>
    <source>
        <strain evidence="5">JIC</strain>
    </source>
</reference>
<dbReference type="AlphaFoldDB" id="A0AAW1LKD5"/>
<dbReference type="Proteomes" id="UP001443914">
    <property type="component" value="Unassembled WGS sequence"/>
</dbReference>
<dbReference type="PANTHER" id="PTHR31471:SF3">
    <property type="entry name" value="OS11G0616300 PROTEIN"/>
    <property type="match status" value="1"/>
</dbReference>
<evidence type="ECO:0000313" key="5">
    <source>
        <dbReference type="EMBL" id="KAK9734380.1"/>
    </source>
</evidence>
<accession>A0AAW1LKD5</accession>